<proteinExistence type="inferred from homology"/>
<dbReference type="InterPro" id="IPR017961">
    <property type="entry name" value="DNA_pol_Y-fam_little_finger"/>
</dbReference>
<dbReference type="InterPro" id="IPR036775">
    <property type="entry name" value="DNA_pol_Y-fam_lit_finger_sf"/>
</dbReference>
<keyword evidence="3" id="KW-0741">SOS mutagenesis</keyword>
<dbReference type="Pfam" id="PF13438">
    <property type="entry name" value="DUF4113"/>
    <property type="match status" value="1"/>
</dbReference>
<dbReference type="InterPro" id="IPR001126">
    <property type="entry name" value="UmuC"/>
</dbReference>
<evidence type="ECO:0000256" key="5">
    <source>
        <dbReference type="ARBA" id="ARBA00023236"/>
    </source>
</evidence>
<dbReference type="Gene3D" id="3.30.1490.100">
    <property type="entry name" value="DNA polymerase, Y-family, little finger domain"/>
    <property type="match status" value="1"/>
</dbReference>
<dbReference type="Proteomes" id="UP000231195">
    <property type="component" value="Unassembled WGS sequence"/>
</dbReference>
<dbReference type="GO" id="GO:0005829">
    <property type="term" value="C:cytosol"/>
    <property type="evidence" value="ECO:0007669"/>
    <property type="project" value="TreeGrafter"/>
</dbReference>
<reference evidence="8" key="1">
    <citation type="submission" date="2017-09" db="EMBL/GenBank/DDBJ databases">
        <title>Depth-based differentiation of microbial function through sediment-hosted aquifers and enrichment of novel symbionts in the deep terrestrial subsurface.</title>
        <authorList>
            <person name="Probst A.J."/>
            <person name="Ladd B."/>
            <person name="Jarett J.K."/>
            <person name="Geller-Mcgrath D.E."/>
            <person name="Sieber C.M.K."/>
            <person name="Emerson J.B."/>
            <person name="Anantharaman K."/>
            <person name="Thomas B.C."/>
            <person name="Malmstrom R."/>
            <person name="Stieglmeier M."/>
            <person name="Klingl A."/>
            <person name="Woyke T."/>
            <person name="Ryan C.M."/>
            <person name="Banfield J.F."/>
        </authorList>
    </citation>
    <scope>NUCLEOTIDE SEQUENCE [LARGE SCALE GENOMIC DNA]</scope>
</reference>
<sequence>MSLYALIDCNNFFVSCERVFNPQLENVPVAVLSSNDGCIVARSNEVKALNIPMGVALFEVEHILKKHQVTLLSSNYSLYADMSRRIMETIRTFTPEVEVYSVDEAFIRVDHMSYPDPTALAKLMRSTIMQWTGIPVSIGIAPTKTLTKVANEVAKTSPSYHGVLNINNKPHFTDEILSTLPVREIWGVGRQYSASFNRYGIHTALDIKNANHDWIKKNFGVNGLRLKYELSGTSCMSLNVITKRPKSIMHSRTFGQTIESIKPLVEATASFTTKLAAQLRKKQCVARTIHVRIESSRHKAESYTSRQAHITLAEPTDDTMVFLHATHQLIDRIWEPHILYKRSAVTLVDITANTQWQHTFLESPPTIISHKTKPSLGTSWISFGKYLDEAKEKNNTDLLGIKELSQNQYQPPCPIIFKNKKPRIKTKTLYKAIDSLNSSMGDNTVQFGSSGIKQKRWSSKSDSRSPRYTTRWDELLTVS</sequence>
<dbReference type="CDD" id="cd01700">
    <property type="entry name" value="PolY_Pol_V_umuC"/>
    <property type="match status" value="1"/>
</dbReference>
<dbReference type="SUPFAM" id="SSF100879">
    <property type="entry name" value="Lesion bypass DNA polymerase (Y-family), little finger domain"/>
    <property type="match status" value="1"/>
</dbReference>
<evidence type="ECO:0000256" key="3">
    <source>
        <dbReference type="ARBA" id="ARBA00023199"/>
    </source>
</evidence>
<keyword evidence="2" id="KW-0227">DNA damage</keyword>
<evidence type="ECO:0000256" key="4">
    <source>
        <dbReference type="ARBA" id="ARBA00023204"/>
    </source>
</evidence>
<dbReference type="Gene3D" id="3.30.70.270">
    <property type="match status" value="1"/>
</dbReference>
<evidence type="ECO:0000313" key="7">
    <source>
        <dbReference type="EMBL" id="PJA40017.1"/>
    </source>
</evidence>
<dbReference type="GO" id="GO:0006281">
    <property type="term" value="P:DNA repair"/>
    <property type="evidence" value="ECO:0007669"/>
    <property type="project" value="UniProtKB-KW"/>
</dbReference>
<dbReference type="AlphaFoldDB" id="A0A2M7X1I7"/>
<dbReference type="Pfam" id="PF00817">
    <property type="entry name" value="IMS"/>
    <property type="match status" value="1"/>
</dbReference>
<evidence type="ECO:0000256" key="1">
    <source>
        <dbReference type="ARBA" id="ARBA00010945"/>
    </source>
</evidence>
<dbReference type="EMBL" id="PFWZ01000120">
    <property type="protein sequence ID" value="PJA40017.1"/>
    <property type="molecule type" value="Genomic_DNA"/>
</dbReference>
<dbReference type="InterPro" id="IPR050116">
    <property type="entry name" value="DNA_polymerase-Y"/>
</dbReference>
<dbReference type="PANTHER" id="PTHR11076:SF34">
    <property type="entry name" value="PROTEIN UMUC"/>
    <property type="match status" value="1"/>
</dbReference>
<dbReference type="GO" id="GO:0009432">
    <property type="term" value="P:SOS response"/>
    <property type="evidence" value="ECO:0007669"/>
    <property type="project" value="UniProtKB-KW"/>
</dbReference>
<name>A0A2M7X1I7_UNCKA</name>
<dbReference type="SUPFAM" id="SSF56672">
    <property type="entry name" value="DNA/RNA polymerases"/>
    <property type="match status" value="1"/>
</dbReference>
<protein>
    <submittedName>
        <fullName evidence="7">SOS mutagenesis and repair protein UmuC</fullName>
    </submittedName>
</protein>
<dbReference type="GO" id="GO:0003887">
    <property type="term" value="F:DNA-directed DNA polymerase activity"/>
    <property type="evidence" value="ECO:0007669"/>
    <property type="project" value="TreeGrafter"/>
</dbReference>
<dbReference type="GO" id="GO:0003684">
    <property type="term" value="F:damaged DNA binding"/>
    <property type="evidence" value="ECO:0007669"/>
    <property type="project" value="InterPro"/>
</dbReference>
<keyword evidence="4" id="KW-0234">DNA repair</keyword>
<dbReference type="Gene3D" id="3.40.1170.60">
    <property type="match status" value="1"/>
</dbReference>
<gene>
    <name evidence="7" type="ORF">CO179_03690</name>
</gene>
<dbReference type="InterPro" id="IPR043128">
    <property type="entry name" value="Rev_trsase/Diguanyl_cyclase"/>
</dbReference>
<dbReference type="InterPro" id="IPR043502">
    <property type="entry name" value="DNA/RNA_pol_sf"/>
</dbReference>
<dbReference type="PROSITE" id="PS50173">
    <property type="entry name" value="UMUC"/>
    <property type="match status" value="1"/>
</dbReference>
<keyword evidence="5" id="KW-0742">SOS response</keyword>
<evidence type="ECO:0000256" key="2">
    <source>
        <dbReference type="ARBA" id="ARBA00022763"/>
    </source>
</evidence>
<dbReference type="Gene3D" id="1.10.150.20">
    <property type="entry name" value="5' to 3' exonuclease, C-terminal subdomain"/>
    <property type="match status" value="1"/>
</dbReference>
<comment type="similarity">
    <text evidence="1">Belongs to the DNA polymerase type-Y family.</text>
</comment>
<accession>A0A2M7X1I7</accession>
<comment type="caution">
    <text evidence="7">The sequence shown here is derived from an EMBL/GenBank/DDBJ whole genome shotgun (WGS) entry which is preliminary data.</text>
</comment>
<dbReference type="PANTHER" id="PTHR11076">
    <property type="entry name" value="DNA REPAIR POLYMERASE UMUC / TRANSFERASE FAMILY MEMBER"/>
    <property type="match status" value="1"/>
</dbReference>
<feature type="domain" description="UmuC" evidence="6">
    <location>
        <begin position="4"/>
        <end position="189"/>
    </location>
</feature>
<dbReference type="InterPro" id="IPR025188">
    <property type="entry name" value="DUF4113"/>
</dbReference>
<dbReference type="GO" id="GO:0042276">
    <property type="term" value="P:error-prone translesion synthesis"/>
    <property type="evidence" value="ECO:0007669"/>
    <property type="project" value="TreeGrafter"/>
</dbReference>
<dbReference type="Pfam" id="PF11799">
    <property type="entry name" value="IMS_C"/>
    <property type="match status" value="1"/>
</dbReference>
<evidence type="ECO:0000313" key="8">
    <source>
        <dbReference type="Proteomes" id="UP000231195"/>
    </source>
</evidence>
<organism evidence="7 8">
    <name type="scientific">candidate division WWE3 bacterium CG_4_9_14_3_um_filter_39_7</name>
    <dbReference type="NCBI Taxonomy" id="1975080"/>
    <lineage>
        <taxon>Bacteria</taxon>
        <taxon>Katanobacteria</taxon>
    </lineage>
</organism>
<evidence type="ECO:0000259" key="6">
    <source>
        <dbReference type="PROSITE" id="PS50173"/>
    </source>
</evidence>